<dbReference type="AlphaFoldDB" id="W0DSY5"/>
<keyword evidence="2" id="KW-1185">Reference proteome</keyword>
<organism evidence="1 2">
    <name type="scientific">Thiomicrospira aerophila AL3</name>
    <dbReference type="NCBI Taxonomy" id="717772"/>
    <lineage>
        <taxon>Bacteria</taxon>
        <taxon>Pseudomonadati</taxon>
        <taxon>Pseudomonadota</taxon>
        <taxon>Gammaproteobacteria</taxon>
        <taxon>Thiotrichales</taxon>
        <taxon>Piscirickettsiaceae</taxon>
        <taxon>Thiomicrospira</taxon>
    </lineage>
</organism>
<dbReference type="NCBIfam" id="TIGR02684">
    <property type="entry name" value="dnstrm_HI1420"/>
    <property type="match status" value="1"/>
</dbReference>
<dbReference type="HOGENOM" id="CLU_137365_1_0_6"/>
<protein>
    <submittedName>
        <fullName evidence="1">Addiction module antitoxin</fullName>
    </submittedName>
</protein>
<dbReference type="PANTHER" id="PTHR40275">
    <property type="entry name" value="SSL7038 PROTEIN"/>
    <property type="match status" value="1"/>
</dbReference>
<dbReference type="STRING" id="717772.THIAE_07965"/>
<dbReference type="InParanoid" id="W0DSY5"/>
<dbReference type="InterPro" id="IPR014057">
    <property type="entry name" value="HI1420"/>
</dbReference>
<proteinExistence type="predicted"/>
<dbReference type="KEGG" id="tao:THIAE_07965"/>
<dbReference type="PANTHER" id="PTHR40275:SF1">
    <property type="entry name" value="SSL7038 PROTEIN"/>
    <property type="match status" value="1"/>
</dbReference>
<dbReference type="eggNOG" id="COG3636">
    <property type="taxonomic scope" value="Bacteria"/>
</dbReference>
<accession>W0DSY5</accession>
<dbReference type="Pfam" id="PF21716">
    <property type="entry name" value="dnstrm_HI1420"/>
    <property type="match status" value="1"/>
</dbReference>
<name>W0DSY5_9GAMM</name>
<evidence type="ECO:0000313" key="1">
    <source>
        <dbReference type="EMBL" id="AHF01700.1"/>
    </source>
</evidence>
<dbReference type="OrthoDB" id="9798416at2"/>
<evidence type="ECO:0000313" key="2">
    <source>
        <dbReference type="Proteomes" id="UP000005380"/>
    </source>
</evidence>
<sequence>MTQSMNDTFNVSDYLNTPEDVKAYLQAALDENDPAFFIDALGVVARSSGMKALSEKTGLGYQSLYKSFGEGKHPRFETVFKVIEAMGLRFKLAS</sequence>
<gene>
    <name evidence="1" type="ORF">THIAE_07965</name>
</gene>
<dbReference type="EMBL" id="CP007030">
    <property type="protein sequence ID" value="AHF01700.1"/>
    <property type="molecule type" value="Genomic_DNA"/>
</dbReference>
<dbReference type="Proteomes" id="UP000005380">
    <property type="component" value="Chromosome"/>
</dbReference>
<reference evidence="1 2" key="1">
    <citation type="submission" date="2013-12" db="EMBL/GenBank/DDBJ databases">
        <authorList>
            <consortium name="DOE Joint Genome Institute"/>
            <person name="Kappler U."/>
            <person name="Huntemann M."/>
            <person name="Han J."/>
            <person name="Chen A."/>
            <person name="Kyrpides N."/>
            <person name="Mavromatis K."/>
            <person name="Markowitz V."/>
            <person name="Palaniappan K."/>
            <person name="Ivanova N."/>
            <person name="Schaumberg A."/>
            <person name="Pati A."/>
            <person name="Liolios K."/>
            <person name="Nordberg H.P."/>
            <person name="Cantor M.N."/>
            <person name="Hua S.X."/>
            <person name="Woyke T."/>
        </authorList>
    </citation>
    <scope>NUCLEOTIDE SEQUENCE [LARGE SCALE GENOMIC DNA]</scope>
    <source>
        <strain evidence="2">AL2</strain>
    </source>
</reference>
<dbReference type="RefSeq" id="WP_006460679.1">
    <property type="nucleotide sequence ID" value="NZ_CP007030.1"/>
</dbReference>